<sequence length="102" mass="10655">MIRRVLGFSPVVAAGLVSVAAAEGDVAYGEYLASECTTCHLLGATEATGGVPLITGWDAETFVLILKDFKTGVRDNAAMELVTARLGEEEMAALAAYFAQAE</sequence>
<dbReference type="RefSeq" id="WP_220750327.1">
    <property type="nucleotide sequence ID" value="NZ_BPFH01000008.1"/>
</dbReference>
<keyword evidence="4" id="KW-0249">Electron transport</keyword>
<protein>
    <recommendedName>
        <fullName evidence="7">Cytochrome c domain-containing protein</fullName>
    </recommendedName>
</protein>
<organism evidence="8 9">
    <name type="scientific">Jannaschia pagri</name>
    <dbReference type="NCBI Taxonomy" id="2829797"/>
    <lineage>
        <taxon>Bacteria</taxon>
        <taxon>Pseudomonadati</taxon>
        <taxon>Pseudomonadota</taxon>
        <taxon>Alphaproteobacteria</taxon>
        <taxon>Rhodobacterales</taxon>
        <taxon>Roseobacteraceae</taxon>
        <taxon>Jannaschia</taxon>
    </lineage>
</organism>
<evidence type="ECO:0000256" key="4">
    <source>
        <dbReference type="ARBA" id="ARBA00022982"/>
    </source>
</evidence>
<evidence type="ECO:0000313" key="9">
    <source>
        <dbReference type="Proteomes" id="UP000786693"/>
    </source>
</evidence>
<dbReference type="PANTHER" id="PTHR33751">
    <property type="entry name" value="CBB3-TYPE CYTOCHROME C OXIDASE SUBUNIT FIXP"/>
    <property type="match status" value="1"/>
</dbReference>
<evidence type="ECO:0000313" key="8">
    <source>
        <dbReference type="EMBL" id="GIT96833.1"/>
    </source>
</evidence>
<dbReference type="Proteomes" id="UP000786693">
    <property type="component" value="Unassembled WGS sequence"/>
</dbReference>
<dbReference type="PANTHER" id="PTHR33751:SF9">
    <property type="entry name" value="CYTOCHROME C4"/>
    <property type="match status" value="1"/>
</dbReference>
<dbReference type="InterPro" id="IPR036909">
    <property type="entry name" value="Cyt_c-like_dom_sf"/>
</dbReference>
<reference evidence="8 9" key="1">
    <citation type="submission" date="2021-05" db="EMBL/GenBank/DDBJ databases">
        <title>Bacteria Genome sequencing.</title>
        <authorList>
            <person name="Takabe Y."/>
            <person name="Nakajima Y."/>
            <person name="Suzuki S."/>
            <person name="Shiozaki T."/>
        </authorList>
    </citation>
    <scope>NUCLEOTIDE SEQUENCE [LARGE SCALE GENOMIC DNA]</scope>
    <source>
        <strain evidence="8 9">AI_62</strain>
    </source>
</reference>
<feature type="domain" description="Cytochrome c" evidence="7">
    <location>
        <begin position="24"/>
        <end position="102"/>
    </location>
</feature>
<keyword evidence="5 6" id="KW-0408">Iron</keyword>
<gene>
    <name evidence="8" type="ORF">JANAI62_34560</name>
</gene>
<evidence type="ECO:0000256" key="6">
    <source>
        <dbReference type="PROSITE-ProRule" id="PRU00433"/>
    </source>
</evidence>
<name>A0ABQ4NQZ5_9RHOB</name>
<evidence type="ECO:0000256" key="2">
    <source>
        <dbReference type="ARBA" id="ARBA00022617"/>
    </source>
</evidence>
<dbReference type="PROSITE" id="PS51007">
    <property type="entry name" value="CYTC"/>
    <property type="match status" value="1"/>
</dbReference>
<keyword evidence="1" id="KW-0813">Transport</keyword>
<keyword evidence="2 6" id="KW-0349">Heme</keyword>
<dbReference type="EMBL" id="BPFH01000008">
    <property type="protein sequence ID" value="GIT96833.1"/>
    <property type="molecule type" value="Genomic_DNA"/>
</dbReference>
<dbReference type="Gene3D" id="1.10.760.10">
    <property type="entry name" value="Cytochrome c-like domain"/>
    <property type="match status" value="1"/>
</dbReference>
<evidence type="ECO:0000256" key="5">
    <source>
        <dbReference type="ARBA" id="ARBA00023004"/>
    </source>
</evidence>
<dbReference type="SUPFAM" id="SSF46626">
    <property type="entry name" value="Cytochrome c"/>
    <property type="match status" value="1"/>
</dbReference>
<comment type="caution">
    <text evidence="8">The sequence shown here is derived from an EMBL/GenBank/DDBJ whole genome shotgun (WGS) entry which is preliminary data.</text>
</comment>
<dbReference type="InterPro" id="IPR009056">
    <property type="entry name" value="Cyt_c-like_dom"/>
</dbReference>
<accession>A0ABQ4NQZ5</accession>
<evidence type="ECO:0000256" key="3">
    <source>
        <dbReference type="ARBA" id="ARBA00022723"/>
    </source>
</evidence>
<dbReference type="InterPro" id="IPR050597">
    <property type="entry name" value="Cytochrome_c_Oxidase_Subunit"/>
</dbReference>
<proteinExistence type="predicted"/>
<evidence type="ECO:0000256" key="1">
    <source>
        <dbReference type="ARBA" id="ARBA00022448"/>
    </source>
</evidence>
<evidence type="ECO:0000259" key="7">
    <source>
        <dbReference type="PROSITE" id="PS51007"/>
    </source>
</evidence>
<keyword evidence="3 6" id="KW-0479">Metal-binding</keyword>
<keyword evidence="9" id="KW-1185">Reference proteome</keyword>